<evidence type="ECO:0000259" key="2">
    <source>
        <dbReference type="Pfam" id="PF19631"/>
    </source>
</evidence>
<evidence type="ECO:0000313" key="4">
    <source>
        <dbReference type="Proteomes" id="UP000564496"/>
    </source>
</evidence>
<dbReference type="EMBL" id="JACBZR010000001">
    <property type="protein sequence ID" value="NYI76680.1"/>
    <property type="molecule type" value="Genomic_DNA"/>
</dbReference>
<proteinExistence type="predicted"/>
<feature type="region of interest" description="Disordered" evidence="1">
    <location>
        <begin position="95"/>
        <end position="123"/>
    </location>
</feature>
<dbReference type="AlphaFoldDB" id="A0A7Z0DJS2"/>
<feature type="domain" description="Trypsin-co-occurring" evidence="2">
    <location>
        <begin position="4"/>
        <end position="77"/>
    </location>
</feature>
<gene>
    <name evidence="3" type="ORF">BJ988_001328</name>
</gene>
<dbReference type="Proteomes" id="UP000564496">
    <property type="component" value="Unassembled WGS sequence"/>
</dbReference>
<accession>A0A7Z0DJS2</accession>
<dbReference type="InterPro" id="IPR045608">
    <property type="entry name" value="Trypco2"/>
</dbReference>
<organism evidence="3 4">
    <name type="scientific">Nocardioides panzhihuensis</name>
    <dbReference type="NCBI Taxonomy" id="860243"/>
    <lineage>
        <taxon>Bacteria</taxon>
        <taxon>Bacillati</taxon>
        <taxon>Actinomycetota</taxon>
        <taxon>Actinomycetes</taxon>
        <taxon>Propionibacteriales</taxon>
        <taxon>Nocardioidaceae</taxon>
        <taxon>Nocardioides</taxon>
    </lineage>
</organism>
<keyword evidence="4" id="KW-1185">Reference proteome</keyword>
<evidence type="ECO:0000313" key="3">
    <source>
        <dbReference type="EMBL" id="NYI76680.1"/>
    </source>
</evidence>
<reference evidence="3 4" key="1">
    <citation type="submission" date="2020-07" db="EMBL/GenBank/DDBJ databases">
        <title>Sequencing the genomes of 1000 actinobacteria strains.</title>
        <authorList>
            <person name="Klenk H.-P."/>
        </authorList>
    </citation>
    <scope>NUCLEOTIDE SEQUENCE [LARGE SCALE GENOMIC DNA]</scope>
    <source>
        <strain evidence="3 4">DSM 26487</strain>
    </source>
</reference>
<sequence length="123" mass="12845">MDGIGLSQAIETLRLELSEAQASGREGEVRFALETVDLELSVAVTKDANGKVGWKILEAGGSVGTERTQTIRLSLKPLSSGAASKEETAGGIVIAGESSPSHGERPLGTERIIPTVNADEEDE</sequence>
<evidence type="ECO:0000256" key="1">
    <source>
        <dbReference type="SAM" id="MobiDB-lite"/>
    </source>
</evidence>
<dbReference type="Pfam" id="PF19631">
    <property type="entry name" value="Trypco2"/>
    <property type="match status" value="1"/>
</dbReference>
<dbReference type="RefSeq" id="WP_179657301.1">
    <property type="nucleotide sequence ID" value="NZ_JACBZR010000001.1"/>
</dbReference>
<name>A0A7Z0DJS2_9ACTN</name>
<comment type="caution">
    <text evidence="3">The sequence shown here is derived from an EMBL/GenBank/DDBJ whole genome shotgun (WGS) entry which is preliminary data.</text>
</comment>
<protein>
    <recommendedName>
        <fullName evidence="2">Trypsin-co-occurring domain-containing protein</fullName>
    </recommendedName>
</protein>